<accession>A0A1M4TXK8</accession>
<feature type="domain" description="Transketolase C-terminal" evidence="4">
    <location>
        <begin position="537"/>
        <end position="641"/>
    </location>
</feature>
<protein>
    <submittedName>
        <fullName evidence="5">Pyruvate/2-oxoglutarate/acetoin dehydrogenase complex, dehydrogenase (E1) component</fullName>
    </submittedName>
</protein>
<dbReference type="Pfam" id="PF02780">
    <property type="entry name" value="Transketolase_C"/>
    <property type="match status" value="1"/>
</dbReference>
<dbReference type="SUPFAM" id="SSF52922">
    <property type="entry name" value="TK C-terminal domain-like"/>
    <property type="match status" value="1"/>
</dbReference>
<dbReference type="InterPro" id="IPR009014">
    <property type="entry name" value="Transketo_C/PFOR_II"/>
</dbReference>
<dbReference type="PANTHER" id="PTHR43257:SF2">
    <property type="entry name" value="PYRUVATE DEHYDROGENASE E1 COMPONENT SUBUNIT BETA"/>
    <property type="match status" value="1"/>
</dbReference>
<keyword evidence="3" id="KW-0786">Thiamine pyrophosphate</keyword>
<dbReference type="Gene3D" id="3.40.50.970">
    <property type="match status" value="2"/>
</dbReference>
<dbReference type="Gene3D" id="3.40.50.920">
    <property type="match status" value="1"/>
</dbReference>
<dbReference type="InterPro" id="IPR029061">
    <property type="entry name" value="THDP-binding"/>
</dbReference>
<dbReference type="PANTHER" id="PTHR43257">
    <property type="entry name" value="PYRUVATE DEHYDROGENASE E1 COMPONENT BETA SUBUNIT"/>
    <property type="match status" value="1"/>
</dbReference>
<name>A0A1M4TXK8_9ACTN</name>
<sequence length="667" mass="72595">MQLFRWSKGKRSKSVTSSSQSVTSLADLSKTSSKERMTRDDLLKVFRAAATLRAISSLTGDLLSKGIAETLSVSESSEVVITTLAMVAIGEEAIVFPGNCYFAYRAAALSLCDTTRSELSEIQNRTLGGSSRRSQHLAQAVGYLHAISITAKPKTIYALLTSDRISEIEFLEAMSHGKKHSLPLVVVLLDRSLAGENSSTVSLVKRETDRYSDAVTVLSACSCMPEDIVDKLEEAKSLTEGGEGPVIVVTRGCSRVDHNLKEMLNDRDQIVMAPDTLWCLKTHLGEMGGDLDQLSQFETQIKEELRRDRGGRFLKSGESEGVEDGLLRDAEEVPYQGGFENYQGPRTLATLGEALDKSFDDMINSSPESILVADIDLRRQHYGIDKAERSELYSDRVIEGRLSGSTRLHLACGVALAGRRPVVEIYEQEAPAALLSNISDELASLSLRQSPDASLPITIRVRYGDSKFLGSAAIAIADVYSPSRSVPCVVPSTPSDAVGLVTNAFRSHDAVVVLENSYARDYVKGEMPQATYLVPFGRADVIGRGHDLSIVTCGILRHHAHAVAETLFGEASVEVVDLRSVLPLDTETILDSVKRCSKVLILGEREGDFSARVASLISENGFWDLDAPIKVVCGLPRGSIGKLHHHHSREVIDLPTIERAARDLLAI</sequence>
<evidence type="ECO:0000259" key="4">
    <source>
        <dbReference type="Pfam" id="PF02780"/>
    </source>
</evidence>
<keyword evidence="6" id="KW-1185">Reference proteome</keyword>
<dbReference type="SUPFAM" id="SSF52518">
    <property type="entry name" value="Thiamin diphosphate-binding fold (THDP-binding)"/>
    <property type="match status" value="2"/>
</dbReference>
<evidence type="ECO:0000256" key="2">
    <source>
        <dbReference type="ARBA" id="ARBA00023002"/>
    </source>
</evidence>
<keyword evidence="5" id="KW-0670">Pyruvate</keyword>
<dbReference type="InterPro" id="IPR033248">
    <property type="entry name" value="Transketolase_C"/>
</dbReference>
<organism evidence="5 6">
    <name type="scientific">Ferrithrix thermotolerans DSM 19514</name>
    <dbReference type="NCBI Taxonomy" id="1121881"/>
    <lineage>
        <taxon>Bacteria</taxon>
        <taxon>Bacillati</taxon>
        <taxon>Actinomycetota</taxon>
        <taxon>Acidimicrobiia</taxon>
        <taxon>Acidimicrobiales</taxon>
        <taxon>Acidimicrobiaceae</taxon>
        <taxon>Ferrithrix</taxon>
    </lineage>
</organism>
<dbReference type="STRING" id="1121881.SAMN02745225_00766"/>
<evidence type="ECO:0000313" key="6">
    <source>
        <dbReference type="Proteomes" id="UP000184295"/>
    </source>
</evidence>
<evidence type="ECO:0000256" key="1">
    <source>
        <dbReference type="ARBA" id="ARBA00001964"/>
    </source>
</evidence>
<proteinExistence type="predicted"/>
<dbReference type="GO" id="GO:0000287">
    <property type="term" value="F:magnesium ion binding"/>
    <property type="evidence" value="ECO:0007669"/>
    <property type="project" value="UniProtKB-ARBA"/>
</dbReference>
<dbReference type="GO" id="GO:0016491">
    <property type="term" value="F:oxidoreductase activity"/>
    <property type="evidence" value="ECO:0007669"/>
    <property type="project" value="UniProtKB-KW"/>
</dbReference>
<keyword evidence="2" id="KW-0560">Oxidoreductase</keyword>
<gene>
    <name evidence="5" type="ORF">SAMN02745225_00766</name>
</gene>
<evidence type="ECO:0000313" key="5">
    <source>
        <dbReference type="EMBL" id="SHE49219.1"/>
    </source>
</evidence>
<dbReference type="AlphaFoldDB" id="A0A1M4TXK8"/>
<dbReference type="Proteomes" id="UP000184295">
    <property type="component" value="Unassembled WGS sequence"/>
</dbReference>
<reference evidence="6" key="1">
    <citation type="submission" date="2016-11" db="EMBL/GenBank/DDBJ databases">
        <authorList>
            <person name="Varghese N."/>
            <person name="Submissions S."/>
        </authorList>
    </citation>
    <scope>NUCLEOTIDE SEQUENCE [LARGE SCALE GENOMIC DNA]</scope>
    <source>
        <strain evidence="6">DSM 19514</strain>
    </source>
</reference>
<evidence type="ECO:0000256" key="3">
    <source>
        <dbReference type="ARBA" id="ARBA00023052"/>
    </source>
</evidence>
<dbReference type="EMBL" id="FQUL01000007">
    <property type="protein sequence ID" value="SHE49219.1"/>
    <property type="molecule type" value="Genomic_DNA"/>
</dbReference>
<comment type="cofactor">
    <cofactor evidence="1">
        <name>thiamine diphosphate</name>
        <dbReference type="ChEBI" id="CHEBI:58937"/>
    </cofactor>
</comment>